<dbReference type="Proteomes" id="UP001488838">
    <property type="component" value="Unassembled WGS sequence"/>
</dbReference>
<dbReference type="Gene3D" id="1.20.1250.10">
    <property type="match status" value="1"/>
</dbReference>
<feature type="non-terminal residue" evidence="6">
    <location>
        <position position="1"/>
    </location>
</feature>
<dbReference type="AlphaFoldDB" id="A0AAW0HGN2"/>
<dbReference type="GO" id="GO:0005615">
    <property type="term" value="C:extracellular space"/>
    <property type="evidence" value="ECO:0007669"/>
    <property type="project" value="UniProtKB-KW"/>
</dbReference>
<name>A0AAW0HGN2_MYOGA</name>
<evidence type="ECO:0000313" key="6">
    <source>
        <dbReference type="EMBL" id="KAK7801292.1"/>
    </source>
</evidence>
<evidence type="ECO:0000256" key="2">
    <source>
        <dbReference type="ARBA" id="ARBA00008813"/>
    </source>
</evidence>
<accession>A0AAW0HGN2</accession>
<dbReference type="EMBL" id="JBBHLL010000513">
    <property type="protein sequence ID" value="KAK7801292.1"/>
    <property type="molecule type" value="Genomic_DNA"/>
</dbReference>
<evidence type="ECO:0008006" key="8">
    <source>
        <dbReference type="Google" id="ProtNLM"/>
    </source>
</evidence>
<evidence type="ECO:0000256" key="5">
    <source>
        <dbReference type="ARBA" id="ARBA00022729"/>
    </source>
</evidence>
<keyword evidence="4" id="KW-0964">Secreted</keyword>
<evidence type="ECO:0000256" key="3">
    <source>
        <dbReference type="ARBA" id="ARBA00022514"/>
    </source>
</evidence>
<sequence>YQKFGCPDGYKSSNFCLTYHKQRHPSRLFFLRYQLFTFEVSVMAGLQKSTSFSLMGILAASCLILTALWAQKAAALPVTSHCKIDDSDFQRPYFINRTFMLAEEASFADNNTDVRLIGDELFQGVKMQDRCYLMKEILNFTLEEVLIPQSDRFQPHMQEVVSFLTKLSSQLSPCHIRGDGRRIQKNIQTLKETVKQLGESGEIKVIGELNLLFMFLRNACV</sequence>
<dbReference type="PRINTS" id="PR01936">
    <property type="entry name" value="INTRLEUKIN22"/>
</dbReference>
<evidence type="ECO:0000256" key="4">
    <source>
        <dbReference type="ARBA" id="ARBA00022525"/>
    </source>
</evidence>
<protein>
    <recommendedName>
        <fullName evidence="8">Interleukin 22</fullName>
    </recommendedName>
</protein>
<gene>
    <name evidence="6" type="ORF">U0070_006275</name>
</gene>
<evidence type="ECO:0000256" key="1">
    <source>
        <dbReference type="ARBA" id="ARBA00004613"/>
    </source>
</evidence>
<comment type="caution">
    <text evidence="6">The sequence shown here is derived from an EMBL/GenBank/DDBJ whole genome shotgun (WGS) entry which is preliminary data.</text>
</comment>
<dbReference type="SUPFAM" id="SSF47266">
    <property type="entry name" value="4-helical cytokines"/>
    <property type="match status" value="1"/>
</dbReference>
<keyword evidence="5" id="KW-0732">Signal</keyword>
<organism evidence="6 7">
    <name type="scientific">Myodes glareolus</name>
    <name type="common">Bank vole</name>
    <name type="synonym">Clethrionomys glareolus</name>
    <dbReference type="NCBI Taxonomy" id="447135"/>
    <lineage>
        <taxon>Eukaryota</taxon>
        <taxon>Metazoa</taxon>
        <taxon>Chordata</taxon>
        <taxon>Craniata</taxon>
        <taxon>Vertebrata</taxon>
        <taxon>Euteleostomi</taxon>
        <taxon>Mammalia</taxon>
        <taxon>Eutheria</taxon>
        <taxon>Euarchontoglires</taxon>
        <taxon>Glires</taxon>
        <taxon>Rodentia</taxon>
        <taxon>Myomorpha</taxon>
        <taxon>Muroidea</taxon>
        <taxon>Cricetidae</taxon>
        <taxon>Arvicolinae</taxon>
        <taxon>Myodes</taxon>
    </lineage>
</organism>
<reference evidence="6 7" key="1">
    <citation type="journal article" date="2023" name="bioRxiv">
        <title>Conserved and derived expression patterns and positive selection on dental genes reveal complex evolutionary context of ever-growing rodent molars.</title>
        <authorList>
            <person name="Calamari Z.T."/>
            <person name="Song A."/>
            <person name="Cohen E."/>
            <person name="Akter M."/>
            <person name="Roy R.D."/>
            <person name="Hallikas O."/>
            <person name="Christensen M.M."/>
            <person name="Li P."/>
            <person name="Marangoni P."/>
            <person name="Jernvall J."/>
            <person name="Klein O.D."/>
        </authorList>
    </citation>
    <scope>NUCLEOTIDE SEQUENCE [LARGE SCALE GENOMIC DNA]</scope>
    <source>
        <strain evidence="6">V071</strain>
    </source>
</reference>
<dbReference type="Pfam" id="PF14565">
    <property type="entry name" value="IL22"/>
    <property type="match status" value="1"/>
</dbReference>
<dbReference type="GO" id="GO:0005125">
    <property type="term" value="F:cytokine activity"/>
    <property type="evidence" value="ECO:0007669"/>
    <property type="project" value="UniProtKB-KW"/>
</dbReference>
<comment type="subcellular location">
    <subcellularLocation>
        <location evidence="1">Secreted</location>
    </subcellularLocation>
</comment>
<dbReference type="PANTHER" id="PTHR48488:SF1">
    <property type="entry name" value="INTERLEUKIN-22"/>
    <property type="match status" value="1"/>
</dbReference>
<proteinExistence type="inferred from homology"/>
<dbReference type="InterPro" id="IPR020423">
    <property type="entry name" value="IL-10_CS"/>
</dbReference>
<comment type="similarity">
    <text evidence="2">Belongs to the IL-10 family.</text>
</comment>
<dbReference type="PROSITE" id="PS00520">
    <property type="entry name" value="INTERLEUKIN_10"/>
    <property type="match status" value="1"/>
</dbReference>
<dbReference type="InterPro" id="IPR020453">
    <property type="entry name" value="IL-22"/>
</dbReference>
<keyword evidence="7" id="KW-1185">Reference proteome</keyword>
<evidence type="ECO:0000313" key="7">
    <source>
        <dbReference type="Proteomes" id="UP001488838"/>
    </source>
</evidence>
<keyword evidence="3" id="KW-0202">Cytokine</keyword>
<dbReference type="InterPro" id="IPR009079">
    <property type="entry name" value="4_helix_cytokine-like_core"/>
</dbReference>
<dbReference type="PANTHER" id="PTHR48488">
    <property type="entry name" value="INTERLEUKIN-22"/>
    <property type="match status" value="1"/>
</dbReference>